<gene>
    <name evidence="6" type="ORF">FOF52_14845</name>
</gene>
<protein>
    <submittedName>
        <fullName evidence="6">DUF1205 domain-containing protein</fullName>
    </submittedName>
</protein>
<evidence type="ECO:0000313" key="7">
    <source>
        <dbReference type="Proteomes" id="UP000832041"/>
    </source>
</evidence>
<dbReference type="PANTHER" id="PTHR48050">
    <property type="entry name" value="STEROL 3-BETA-GLUCOSYLTRANSFERASE"/>
    <property type="match status" value="1"/>
</dbReference>
<dbReference type="InterPro" id="IPR048284">
    <property type="entry name" value="EryCIII-like_N"/>
</dbReference>
<dbReference type="InterPro" id="IPR002213">
    <property type="entry name" value="UDP_glucos_trans"/>
</dbReference>
<dbReference type="Pfam" id="PF06722">
    <property type="entry name" value="EryCIII-like_C"/>
    <property type="match status" value="1"/>
</dbReference>
<evidence type="ECO:0000256" key="3">
    <source>
        <dbReference type="ARBA" id="ARBA00022679"/>
    </source>
</evidence>
<dbReference type="RefSeq" id="WP_341849686.1">
    <property type="nucleotide sequence ID" value="NZ_CP051627.1"/>
</dbReference>
<proteinExistence type="inferred from homology"/>
<organism evidence="6 7">
    <name type="scientific">Thermobifida alba</name>
    <name type="common">Thermomonospora alba</name>
    <dbReference type="NCBI Taxonomy" id="53522"/>
    <lineage>
        <taxon>Bacteria</taxon>
        <taxon>Bacillati</taxon>
        <taxon>Actinomycetota</taxon>
        <taxon>Actinomycetes</taxon>
        <taxon>Streptosporangiales</taxon>
        <taxon>Nocardiopsidaceae</taxon>
        <taxon>Thermobifida</taxon>
    </lineage>
</organism>
<dbReference type="SUPFAM" id="SSF53756">
    <property type="entry name" value="UDP-Glycosyltransferase/glycogen phosphorylase"/>
    <property type="match status" value="1"/>
</dbReference>
<dbReference type="PANTHER" id="PTHR48050:SF13">
    <property type="entry name" value="STEROL 3-BETA-GLUCOSYLTRANSFERASE UGT80A2"/>
    <property type="match status" value="1"/>
</dbReference>
<dbReference type="Gene3D" id="3.40.50.2000">
    <property type="entry name" value="Glycogen Phosphorylase B"/>
    <property type="match status" value="2"/>
</dbReference>
<evidence type="ECO:0000259" key="4">
    <source>
        <dbReference type="Pfam" id="PF06722"/>
    </source>
</evidence>
<dbReference type="InterPro" id="IPR010610">
    <property type="entry name" value="EryCIII-like_C"/>
</dbReference>
<keyword evidence="3" id="KW-0808">Transferase</keyword>
<dbReference type="Proteomes" id="UP000832041">
    <property type="component" value="Chromosome"/>
</dbReference>
<dbReference type="CDD" id="cd03784">
    <property type="entry name" value="GT1_Gtf-like"/>
    <property type="match status" value="1"/>
</dbReference>
<sequence>MRILFIPGNSPSPIFSHASLATAARNRGHEVIVGGIEWVLPEIAAIGLAPVKIADISEADVAEFMSTAPADPVEQAKAVGRVYAEIALQSLDPLLRMAEKWRPDIVVGGSMFYCAPLLAHRLGVPSVRVEWDRVDAAIYAPGAAEVLPPLLTEWGLDEVPAPDLWVDICPPSLRPTVDPDRQAMRWLPTNPQRPLEPWMYAKGERPRVYITAGARLFSGESLSHMARSVSDLGVEVVIGAPERVAADLRKELPDIQVGWVPLDVLAPTCDIILHHGGGVTDMTALHAGVPQVIVNQDIAAEAMQRLADHGAAVMLGADEQNAEEIAGACARVLEDPRYRQRARALSAEMAELPPPAEIVALMEKLAG</sequence>
<dbReference type="Pfam" id="PF21036">
    <property type="entry name" value="EryCIII-like_N"/>
    <property type="match status" value="1"/>
</dbReference>
<accession>A0ABY4L328</accession>
<name>A0ABY4L328_THEAE</name>
<dbReference type="EMBL" id="CP051627">
    <property type="protein sequence ID" value="UPT22081.1"/>
    <property type="molecule type" value="Genomic_DNA"/>
</dbReference>
<keyword evidence="7" id="KW-1185">Reference proteome</keyword>
<comment type="similarity">
    <text evidence="1">Belongs to the glycosyltransferase 28 family.</text>
</comment>
<feature type="domain" description="Erythromycin biosynthesis protein CIII-like C-terminal" evidence="4">
    <location>
        <begin position="227"/>
        <end position="364"/>
    </location>
</feature>
<evidence type="ECO:0000313" key="6">
    <source>
        <dbReference type="EMBL" id="UPT22081.1"/>
    </source>
</evidence>
<reference evidence="6 7" key="1">
    <citation type="submission" date="2020-04" db="EMBL/GenBank/DDBJ databases">
        <title>Thermobifida alba genome sequencing and assembly.</title>
        <authorList>
            <person name="Luzics S."/>
            <person name="Horvath B."/>
            <person name="Nagy I."/>
            <person name="Toth A."/>
            <person name="Nagy I."/>
            <person name="Kukolya J."/>
        </authorList>
    </citation>
    <scope>NUCLEOTIDE SEQUENCE [LARGE SCALE GENOMIC DNA]</scope>
    <source>
        <strain evidence="6 7">DSM 43795</strain>
    </source>
</reference>
<evidence type="ECO:0000256" key="2">
    <source>
        <dbReference type="ARBA" id="ARBA00022676"/>
    </source>
</evidence>
<feature type="domain" description="Erythromycin biosynthesis protein CIII-like N-terminal" evidence="5">
    <location>
        <begin position="23"/>
        <end position="213"/>
    </location>
</feature>
<keyword evidence="2" id="KW-0328">Glycosyltransferase</keyword>
<evidence type="ECO:0000259" key="5">
    <source>
        <dbReference type="Pfam" id="PF21036"/>
    </source>
</evidence>
<evidence type="ECO:0000256" key="1">
    <source>
        <dbReference type="ARBA" id="ARBA00006962"/>
    </source>
</evidence>
<dbReference type="InterPro" id="IPR050426">
    <property type="entry name" value="Glycosyltransferase_28"/>
</dbReference>